<protein>
    <submittedName>
        <fullName evidence="2">Uncharacterized protein</fullName>
    </submittedName>
</protein>
<dbReference type="EMBL" id="JAWQEG010003446">
    <property type="protein sequence ID" value="KAK3866179.1"/>
    <property type="molecule type" value="Genomic_DNA"/>
</dbReference>
<comment type="caution">
    <text evidence="2">The sequence shown here is derived from an EMBL/GenBank/DDBJ whole genome shotgun (WGS) entry which is preliminary data.</text>
</comment>
<evidence type="ECO:0000256" key="1">
    <source>
        <dbReference type="SAM" id="MobiDB-lite"/>
    </source>
</evidence>
<name>A0AAE1F3D6_PETCI</name>
<accession>A0AAE1F3D6</accession>
<organism evidence="2 3">
    <name type="scientific">Petrolisthes cinctipes</name>
    <name type="common">Flat porcelain crab</name>
    <dbReference type="NCBI Taxonomy" id="88211"/>
    <lineage>
        <taxon>Eukaryota</taxon>
        <taxon>Metazoa</taxon>
        <taxon>Ecdysozoa</taxon>
        <taxon>Arthropoda</taxon>
        <taxon>Crustacea</taxon>
        <taxon>Multicrustacea</taxon>
        <taxon>Malacostraca</taxon>
        <taxon>Eumalacostraca</taxon>
        <taxon>Eucarida</taxon>
        <taxon>Decapoda</taxon>
        <taxon>Pleocyemata</taxon>
        <taxon>Anomura</taxon>
        <taxon>Galatheoidea</taxon>
        <taxon>Porcellanidae</taxon>
        <taxon>Petrolisthes</taxon>
    </lineage>
</organism>
<feature type="region of interest" description="Disordered" evidence="1">
    <location>
        <begin position="1"/>
        <end position="26"/>
    </location>
</feature>
<dbReference type="AlphaFoldDB" id="A0AAE1F3D6"/>
<feature type="compositionally biased region" description="Polar residues" evidence="1">
    <location>
        <begin position="9"/>
        <end position="25"/>
    </location>
</feature>
<proteinExistence type="predicted"/>
<evidence type="ECO:0000313" key="2">
    <source>
        <dbReference type="EMBL" id="KAK3866179.1"/>
    </source>
</evidence>
<evidence type="ECO:0000313" key="3">
    <source>
        <dbReference type="Proteomes" id="UP001286313"/>
    </source>
</evidence>
<gene>
    <name evidence="2" type="ORF">Pcinc_028266</name>
</gene>
<sequence length="219" mass="23933">MDSDKEATPGQSKHGTSTPASTLNLHTCLHSYPPHLPPLLASTPASTPASTLTLHTCLHSNPPHLPPLLPSTPASTLTLHTYHHSYPPHLPPLLPSTPASTLTLHTYHHSYPPHLPPLLPSTPASTLTLHTYHHSNPPHLPPLLYPPYLIPSQHSTLPYTLILYSCSFLTLHNIISSPPFTLSCTHQYYSLHTLVSDTLNNPSFPTATATQHREKLQLG</sequence>
<dbReference type="Proteomes" id="UP001286313">
    <property type="component" value="Unassembled WGS sequence"/>
</dbReference>
<keyword evidence="3" id="KW-1185">Reference proteome</keyword>
<reference evidence="2" key="1">
    <citation type="submission" date="2023-10" db="EMBL/GenBank/DDBJ databases">
        <title>Genome assemblies of two species of porcelain crab, Petrolisthes cinctipes and Petrolisthes manimaculis (Anomura: Porcellanidae).</title>
        <authorList>
            <person name="Angst P."/>
        </authorList>
    </citation>
    <scope>NUCLEOTIDE SEQUENCE</scope>
    <source>
        <strain evidence="2">PB745_01</strain>
        <tissue evidence="2">Gill</tissue>
    </source>
</reference>